<keyword evidence="1" id="KW-0812">Transmembrane</keyword>
<gene>
    <name evidence="2" type="ORF">EVAR_2951_1</name>
</gene>
<dbReference type="EMBL" id="BGZK01000029">
    <property type="protein sequence ID" value="GBP08169.1"/>
    <property type="molecule type" value="Genomic_DNA"/>
</dbReference>
<keyword evidence="1" id="KW-0472">Membrane</keyword>
<accession>A0A4C1T137</accession>
<feature type="transmembrane region" description="Helical" evidence="1">
    <location>
        <begin position="75"/>
        <end position="99"/>
    </location>
</feature>
<comment type="caution">
    <text evidence="2">The sequence shown here is derived from an EMBL/GenBank/DDBJ whole genome shotgun (WGS) entry which is preliminary data.</text>
</comment>
<reference evidence="2 3" key="1">
    <citation type="journal article" date="2019" name="Commun. Biol.">
        <title>The bagworm genome reveals a unique fibroin gene that provides high tensile strength.</title>
        <authorList>
            <person name="Kono N."/>
            <person name="Nakamura H."/>
            <person name="Ohtoshi R."/>
            <person name="Tomita M."/>
            <person name="Numata K."/>
            <person name="Arakawa K."/>
        </authorList>
    </citation>
    <scope>NUCLEOTIDE SEQUENCE [LARGE SCALE GENOMIC DNA]</scope>
</reference>
<keyword evidence="1" id="KW-1133">Transmembrane helix</keyword>
<protein>
    <submittedName>
        <fullName evidence="2">Uncharacterized protein</fullName>
    </submittedName>
</protein>
<keyword evidence="3" id="KW-1185">Reference proteome</keyword>
<organism evidence="2 3">
    <name type="scientific">Eumeta variegata</name>
    <name type="common">Bagworm moth</name>
    <name type="synonym">Eumeta japonica</name>
    <dbReference type="NCBI Taxonomy" id="151549"/>
    <lineage>
        <taxon>Eukaryota</taxon>
        <taxon>Metazoa</taxon>
        <taxon>Ecdysozoa</taxon>
        <taxon>Arthropoda</taxon>
        <taxon>Hexapoda</taxon>
        <taxon>Insecta</taxon>
        <taxon>Pterygota</taxon>
        <taxon>Neoptera</taxon>
        <taxon>Endopterygota</taxon>
        <taxon>Lepidoptera</taxon>
        <taxon>Glossata</taxon>
        <taxon>Ditrysia</taxon>
        <taxon>Tineoidea</taxon>
        <taxon>Psychidae</taxon>
        <taxon>Oiketicinae</taxon>
        <taxon>Eumeta</taxon>
    </lineage>
</organism>
<evidence type="ECO:0000256" key="1">
    <source>
        <dbReference type="SAM" id="Phobius"/>
    </source>
</evidence>
<evidence type="ECO:0000313" key="3">
    <source>
        <dbReference type="Proteomes" id="UP000299102"/>
    </source>
</evidence>
<proteinExistence type="predicted"/>
<sequence>MRDKKHNDAIDGGPVRHRRYRAVPTGGPRSAHYEFGTGGHYIRQFYGFRRGFGRFNNFRVCGQFHVIMMLYARRYFTLSVFNGAEVVINYALMLSRFFFLLSSLRA</sequence>
<dbReference type="AlphaFoldDB" id="A0A4C1T137"/>
<evidence type="ECO:0000313" key="2">
    <source>
        <dbReference type="EMBL" id="GBP08169.1"/>
    </source>
</evidence>
<name>A0A4C1T137_EUMVA</name>
<dbReference type="Proteomes" id="UP000299102">
    <property type="component" value="Unassembled WGS sequence"/>
</dbReference>